<dbReference type="RefSeq" id="WP_144632130.1">
    <property type="nucleotide sequence ID" value="NZ_BNAX01000008.1"/>
</dbReference>
<comment type="similarity">
    <text evidence="1">Belongs to the short-chain dehydrogenases/reductases (SDR) family.</text>
</comment>
<keyword evidence="4" id="KW-1185">Reference proteome</keyword>
<dbReference type="PANTHER" id="PTHR42760:SF133">
    <property type="entry name" value="3-OXOACYL-[ACYL-CARRIER-PROTEIN] REDUCTASE"/>
    <property type="match status" value="1"/>
</dbReference>
<dbReference type="PROSITE" id="PS00061">
    <property type="entry name" value="ADH_SHORT"/>
    <property type="match status" value="1"/>
</dbReference>
<evidence type="ECO:0000313" key="4">
    <source>
        <dbReference type="Proteomes" id="UP000318578"/>
    </source>
</evidence>
<keyword evidence="2" id="KW-0560">Oxidoreductase</keyword>
<evidence type="ECO:0000256" key="1">
    <source>
        <dbReference type="ARBA" id="ARBA00006484"/>
    </source>
</evidence>
<dbReference type="PRINTS" id="PR00081">
    <property type="entry name" value="GDHRDH"/>
</dbReference>
<accession>A0A558AP62</accession>
<proteinExistence type="inferred from homology"/>
<dbReference type="InterPro" id="IPR036291">
    <property type="entry name" value="NAD(P)-bd_dom_sf"/>
</dbReference>
<evidence type="ECO:0000313" key="3">
    <source>
        <dbReference type="EMBL" id="TVT26039.1"/>
    </source>
</evidence>
<dbReference type="OrthoDB" id="517007at2"/>
<dbReference type="FunFam" id="3.40.50.720:FF:000084">
    <property type="entry name" value="Short-chain dehydrogenase reductase"/>
    <property type="match status" value="1"/>
</dbReference>
<protein>
    <submittedName>
        <fullName evidence="3">SDR family oxidoreductase</fullName>
    </submittedName>
</protein>
<dbReference type="CDD" id="cd05233">
    <property type="entry name" value="SDR_c"/>
    <property type="match status" value="1"/>
</dbReference>
<dbReference type="Pfam" id="PF13561">
    <property type="entry name" value="adh_short_C2"/>
    <property type="match status" value="1"/>
</dbReference>
<dbReference type="InterPro" id="IPR002347">
    <property type="entry name" value="SDR_fam"/>
</dbReference>
<dbReference type="PRINTS" id="PR00080">
    <property type="entry name" value="SDRFAMILY"/>
</dbReference>
<dbReference type="EMBL" id="VJZA01000001">
    <property type="protein sequence ID" value="TVT26039.1"/>
    <property type="molecule type" value="Genomic_DNA"/>
</dbReference>
<evidence type="ECO:0000256" key="2">
    <source>
        <dbReference type="ARBA" id="ARBA00023002"/>
    </source>
</evidence>
<comment type="caution">
    <text evidence="3">The sequence shown here is derived from an EMBL/GenBank/DDBJ whole genome shotgun (WGS) entry which is preliminary data.</text>
</comment>
<reference evidence="3 4" key="1">
    <citation type="submission" date="2019-07" db="EMBL/GenBank/DDBJ databases">
        <title>New species of Amycolatopsis and Streptomyces.</title>
        <authorList>
            <person name="Duangmal K."/>
            <person name="Teo W.F.A."/>
            <person name="Lipun K."/>
        </authorList>
    </citation>
    <scope>NUCLEOTIDE SEQUENCE [LARGE SCALE GENOMIC DNA]</scope>
    <source>
        <strain evidence="3 4">JCM 30562</strain>
    </source>
</reference>
<dbReference type="Proteomes" id="UP000318578">
    <property type="component" value="Unassembled WGS sequence"/>
</dbReference>
<name>A0A558AP62_9PSEU</name>
<dbReference type="SUPFAM" id="SSF51735">
    <property type="entry name" value="NAD(P)-binding Rossmann-fold domains"/>
    <property type="match status" value="1"/>
</dbReference>
<dbReference type="Gene3D" id="3.40.50.720">
    <property type="entry name" value="NAD(P)-binding Rossmann-like Domain"/>
    <property type="match status" value="1"/>
</dbReference>
<dbReference type="InterPro" id="IPR020904">
    <property type="entry name" value="Sc_DH/Rdtase_CS"/>
</dbReference>
<dbReference type="PANTHER" id="PTHR42760">
    <property type="entry name" value="SHORT-CHAIN DEHYDROGENASES/REDUCTASES FAMILY MEMBER"/>
    <property type="match status" value="1"/>
</dbReference>
<organism evidence="3 4">
    <name type="scientific">Amycolatopsis acidiphila</name>
    <dbReference type="NCBI Taxonomy" id="715473"/>
    <lineage>
        <taxon>Bacteria</taxon>
        <taxon>Bacillati</taxon>
        <taxon>Actinomycetota</taxon>
        <taxon>Actinomycetes</taxon>
        <taxon>Pseudonocardiales</taxon>
        <taxon>Pseudonocardiaceae</taxon>
        <taxon>Amycolatopsis</taxon>
    </lineage>
</organism>
<sequence>MTDSLAGIRILVTGGASGMGAGVVRAFSAAGGSVVSCDIQEGPGTEIAEKATADGPGSARFRTCDVTDQDSVRTAFESAATLLGGLDVLVHAAGIAPGAPAEKIAAEEWDRVLEVNAKGTFLTNQAAFAHLRDHGGRILNFASAAGVIGLRNKAHYAASKGAVLGWTRTVAQEWGSYGITVNAIAPAIATPMYAKTRASMTAGQLAAHDAQLKTVMPIDGRLGDVDRDLVPLMAFLAGPGSRFITGQVFAVDGGMLMVR</sequence>
<dbReference type="GO" id="GO:0016616">
    <property type="term" value="F:oxidoreductase activity, acting on the CH-OH group of donors, NAD or NADP as acceptor"/>
    <property type="evidence" value="ECO:0007669"/>
    <property type="project" value="TreeGrafter"/>
</dbReference>
<gene>
    <name evidence="3" type="ORF">FNH06_01030</name>
</gene>
<dbReference type="AlphaFoldDB" id="A0A558AP62"/>